<protein>
    <recommendedName>
        <fullName evidence="6">Exocyst complex component Sec3 PIP2-binding N-terminal domain-containing protein</fullName>
    </recommendedName>
</protein>
<keyword evidence="2" id="KW-0813">Transport</keyword>
<evidence type="ECO:0000313" key="7">
    <source>
        <dbReference type="EMBL" id="EHK25040.1"/>
    </source>
</evidence>
<evidence type="ECO:0000259" key="6">
    <source>
        <dbReference type="SMART" id="SM01313"/>
    </source>
</evidence>
<sequence length="1346" mass="149781">MDYSSATGSSAAANRAERFEDEKRRIIDSCFNKKDTDGLLHETYITHIRVTEFSSHSSMPPPPEARGQNTEKPRIIVVAVRKSGRVRVHKAKENNSGSFSIGKTWNLDDLSHIESYTGPKVSPNLREWAGETGFLVTLGKPYFWQAQTEKEKKFFIASLIKIYGKYTGGKLPELSGFDQRELDQILGAGKRPAGTPPRQQTIDPATSQQAIATSSAASKSALGEAPRYPRPSPLARPSPNETRSPAGSFDSTASRERSVPRWTTQNNKSQDSIANSTATKGDDTSSIPPRSRSGMSGPSGLSGLSEPRDIPDSTHDSIPAMSRPSLESKLPPERRRPPMDPSRPQDRDLVPAPLMSSPAKREPVAPPPRSIDRVASPAIPSPATCSGALGGRGTKIRELTPPDQSGTKDAPTLEKTISSPDEETRPGLGPMIKSKISKGDVAGAFWKAASAANAFRPRPGGAGERLRQNQAKANEGPDGITSVVPAPPRPVSRDANPPTIEPPKPAISDLTIPEVKILVAESSTPGNVQAPTKEVNETEKDATVPKEASRRPVVVGQDARYLQRLGVDPIILDDRSEEFGKWLDFFGWVPGDQMHCLNMDDIGNDLERELNTVQAGGWLARFREEDERVNTIKRGIDLAMGECEELDNLLTLYSVELSTLSDDIAYIEAQGQGLQVQTANQKLLRKELESLLETCAITSNDLQALQQAPLENLRGLEEVELSLVTLFRAMIKIDPSLGGDETGKSMDAALDADHALGLNSNYGKMRIVQEKREMYLHESRFFMKRLLDFMTGQFAEAYVETKRALDGALSKKVDPAHHSIGRDLLWKYSPLMLYARDADLENWNRLMQIYQDKSSPVYKHEFQHVITVWRKNARKLTGDEAEVIFSSQVEKQQEGVATAARKLTVKRSQTLAKALRSPLADGGTRAHVEKNTTERNTVDNRSLPYEIFSGVLEDLLPLVEMEQNFIIDFFHATTLEQADFPEAVAASPPRDRRGGDLKRHRLMEPDRELARRVTRSMEAIFAFLEAELRRLMEWAIAQDPLQGVGVLATLERKLSEMGQSNQDFLNALLQKLHASLEGQFRKFVDEQIRAIEETKVKIKKRKGVISFIRIFPAFMAAVENMVAGLDHNLILRRTVNREYDRILKTMFESLMVIAREHPAVVGVAGGAADPEDKEALNFHILLIENMNHFLEETDARGLQVLENWKAQANTEYHEHMALYLNAVMRRPLGRLLEQIENIEAQLQTGKSAMAIARQPSNNKTAFNKVLGSYDAKEVRKGIETLRKRVEKHFGDADDPTLSRGLVVRVLQECEEFYTSVESRIGRIITDVYGGEVFFEWPRVEVKAAFR</sequence>
<dbReference type="SMART" id="SM01313">
    <property type="entry name" value="Sec3-PIP2_bind"/>
    <property type="match status" value="1"/>
</dbReference>
<dbReference type="Proteomes" id="UP000007115">
    <property type="component" value="Unassembled WGS sequence"/>
</dbReference>
<comment type="similarity">
    <text evidence="1">Belongs to the SEC3 family.</text>
</comment>
<feature type="region of interest" description="Disordered" evidence="5">
    <location>
        <begin position="188"/>
        <end position="434"/>
    </location>
</feature>
<evidence type="ECO:0000256" key="4">
    <source>
        <dbReference type="ARBA" id="ARBA00023054"/>
    </source>
</evidence>
<dbReference type="OMA" id="SFMRVFP"/>
<feature type="compositionally biased region" description="Basic and acidic residues" evidence="5">
    <location>
        <begin position="330"/>
        <end position="349"/>
    </location>
</feature>
<feature type="compositionally biased region" description="Basic and acidic residues" evidence="5">
    <location>
        <begin position="534"/>
        <end position="550"/>
    </location>
</feature>
<dbReference type="InterPro" id="IPR048628">
    <property type="entry name" value="Sec3_C"/>
</dbReference>
<organism evidence="7 8">
    <name type="scientific">Hypocrea virens (strain Gv29-8 / FGSC 10586)</name>
    <name type="common">Gliocladium virens</name>
    <name type="synonym">Trichoderma virens</name>
    <dbReference type="NCBI Taxonomy" id="413071"/>
    <lineage>
        <taxon>Eukaryota</taxon>
        <taxon>Fungi</taxon>
        <taxon>Dikarya</taxon>
        <taxon>Ascomycota</taxon>
        <taxon>Pezizomycotina</taxon>
        <taxon>Sordariomycetes</taxon>
        <taxon>Hypocreomycetidae</taxon>
        <taxon>Hypocreales</taxon>
        <taxon>Hypocreaceae</taxon>
        <taxon>Trichoderma</taxon>
    </lineage>
</organism>
<name>G9MLJ9_HYPVG</name>
<dbReference type="eggNOG" id="KOG2148">
    <property type="taxonomic scope" value="Eukaryota"/>
</dbReference>
<evidence type="ECO:0000256" key="5">
    <source>
        <dbReference type="SAM" id="MobiDB-lite"/>
    </source>
</evidence>
<dbReference type="InterPro" id="IPR019160">
    <property type="entry name" value="Sec3_CC"/>
</dbReference>
<dbReference type="STRING" id="413071.G9MLJ9"/>
<feature type="region of interest" description="Disordered" evidence="5">
    <location>
        <begin position="524"/>
        <end position="550"/>
    </location>
</feature>
<keyword evidence="3" id="KW-0268">Exocytosis</keyword>
<comment type="caution">
    <text evidence="7">The sequence shown here is derived from an EMBL/GenBank/DDBJ whole genome shotgun (WGS) entry which is preliminary data.</text>
</comment>
<evidence type="ECO:0000313" key="8">
    <source>
        <dbReference type="Proteomes" id="UP000007115"/>
    </source>
</evidence>
<dbReference type="EMBL" id="ABDF02000004">
    <property type="protein sequence ID" value="EHK25040.1"/>
    <property type="molecule type" value="Genomic_DNA"/>
</dbReference>
<gene>
    <name evidence="7" type="ORF">TRIVIDRAFT_54649</name>
</gene>
<dbReference type="GO" id="GO:0006893">
    <property type="term" value="P:Golgi to plasma membrane transport"/>
    <property type="evidence" value="ECO:0007669"/>
    <property type="project" value="TreeGrafter"/>
</dbReference>
<dbReference type="Pfam" id="PF20654">
    <property type="entry name" value="Sec3_C-term"/>
    <property type="match status" value="1"/>
</dbReference>
<feature type="region of interest" description="Disordered" evidence="5">
    <location>
        <begin position="454"/>
        <end position="507"/>
    </location>
</feature>
<evidence type="ECO:0000256" key="2">
    <source>
        <dbReference type="ARBA" id="ARBA00022448"/>
    </source>
</evidence>
<dbReference type="HOGENOM" id="CLU_002075_1_0_1"/>
<feature type="compositionally biased region" description="Low complexity" evidence="5">
    <location>
        <begin position="205"/>
        <end position="221"/>
    </location>
</feature>
<dbReference type="PANTHER" id="PTHR16092:SF14">
    <property type="entry name" value="EXOCYST COMPLEX COMPONENT 1 ISOFORM X1"/>
    <property type="match status" value="1"/>
</dbReference>
<feature type="domain" description="Exocyst complex component Sec3 PIP2-binding N-terminal" evidence="6">
    <location>
        <begin position="69"/>
        <end position="166"/>
    </location>
</feature>
<evidence type="ECO:0000256" key="3">
    <source>
        <dbReference type="ARBA" id="ARBA00022483"/>
    </source>
</evidence>
<dbReference type="GO" id="GO:0005546">
    <property type="term" value="F:phosphatidylinositol-4,5-bisphosphate binding"/>
    <property type="evidence" value="ECO:0007669"/>
    <property type="project" value="TreeGrafter"/>
</dbReference>
<evidence type="ECO:0000256" key="1">
    <source>
        <dbReference type="ARBA" id="ARBA00006518"/>
    </source>
</evidence>
<feature type="compositionally biased region" description="Basic and acidic residues" evidence="5">
    <location>
        <begin position="306"/>
        <end position="315"/>
    </location>
</feature>
<dbReference type="FunFam" id="2.30.29.90:FF:000003">
    <property type="entry name" value="Exocyst complex component Sec3"/>
    <property type="match status" value="1"/>
</dbReference>
<dbReference type="FunCoup" id="G9MLJ9">
    <property type="interactions" value="59"/>
</dbReference>
<dbReference type="Gene3D" id="2.30.29.90">
    <property type="match status" value="1"/>
</dbReference>
<feature type="compositionally biased region" description="Low complexity" evidence="5">
    <location>
        <begin position="285"/>
        <end position="305"/>
    </location>
</feature>
<dbReference type="OrthoDB" id="27109at2759"/>
<keyword evidence="8" id="KW-1185">Reference proteome</keyword>
<dbReference type="Pfam" id="PF09763">
    <property type="entry name" value="Sec3_CC"/>
    <property type="match status" value="1"/>
</dbReference>
<dbReference type="GO" id="GO:0005886">
    <property type="term" value="C:plasma membrane"/>
    <property type="evidence" value="ECO:0007669"/>
    <property type="project" value="TreeGrafter"/>
</dbReference>
<reference evidence="7 8" key="1">
    <citation type="journal article" date="2011" name="Genome Biol.">
        <title>Comparative genome sequence analysis underscores mycoparasitism as the ancestral life style of Trichoderma.</title>
        <authorList>
            <person name="Kubicek C.P."/>
            <person name="Herrera-Estrella A."/>
            <person name="Seidl-Seiboth V."/>
            <person name="Martinez D.A."/>
            <person name="Druzhinina I.S."/>
            <person name="Thon M."/>
            <person name="Zeilinger S."/>
            <person name="Casas-Flores S."/>
            <person name="Horwitz B.A."/>
            <person name="Mukherjee P.K."/>
            <person name="Mukherjee M."/>
            <person name="Kredics L."/>
            <person name="Alcaraz L.D."/>
            <person name="Aerts A."/>
            <person name="Antal Z."/>
            <person name="Atanasova L."/>
            <person name="Cervantes-Badillo M.G."/>
            <person name="Challacombe J."/>
            <person name="Chertkov O."/>
            <person name="McCluskey K."/>
            <person name="Coulpier F."/>
            <person name="Deshpande N."/>
            <person name="von Doehren H."/>
            <person name="Ebbole D.J."/>
            <person name="Esquivel-Naranjo E.U."/>
            <person name="Fekete E."/>
            <person name="Flipphi M."/>
            <person name="Glaser F."/>
            <person name="Gomez-Rodriguez E.Y."/>
            <person name="Gruber S."/>
            <person name="Han C."/>
            <person name="Henrissat B."/>
            <person name="Hermosa R."/>
            <person name="Hernandez-Onate M."/>
            <person name="Karaffa L."/>
            <person name="Kosti I."/>
            <person name="Le Crom S."/>
            <person name="Lindquist E."/>
            <person name="Lucas S."/>
            <person name="Luebeck M."/>
            <person name="Luebeck P.S."/>
            <person name="Margeot A."/>
            <person name="Metz B."/>
            <person name="Misra M."/>
            <person name="Nevalainen H."/>
            <person name="Omann M."/>
            <person name="Packer N."/>
            <person name="Perrone G."/>
            <person name="Uresti-Rivera E.E."/>
            <person name="Salamov A."/>
            <person name="Schmoll M."/>
            <person name="Seiboth B."/>
            <person name="Shapiro H."/>
            <person name="Sukno S."/>
            <person name="Tamayo-Ramos J.A."/>
            <person name="Tisch D."/>
            <person name="Wiest A."/>
            <person name="Wilkinson H.H."/>
            <person name="Zhang M."/>
            <person name="Coutinho P.M."/>
            <person name="Kenerley C.M."/>
            <person name="Monte E."/>
            <person name="Baker S.E."/>
            <person name="Grigoriev I.V."/>
        </authorList>
    </citation>
    <scope>NUCLEOTIDE SEQUENCE [LARGE SCALE GENOMIC DNA]</scope>
    <source>
        <strain evidence="8">Gv29-8 / FGSC 10586</strain>
    </source>
</reference>
<dbReference type="GeneID" id="25795447"/>
<feature type="compositionally biased region" description="Polar residues" evidence="5">
    <location>
        <begin position="239"/>
        <end position="252"/>
    </location>
</feature>
<dbReference type="Pfam" id="PF15277">
    <property type="entry name" value="Sec3-PIP2_bind"/>
    <property type="match status" value="1"/>
</dbReference>
<keyword evidence="4" id="KW-0175">Coiled coil</keyword>
<dbReference type="GO" id="GO:0000145">
    <property type="term" value="C:exocyst"/>
    <property type="evidence" value="ECO:0007669"/>
    <property type="project" value="InterPro"/>
</dbReference>
<dbReference type="PANTHER" id="PTHR16092">
    <property type="entry name" value="SEC3/SYNTAXIN-RELATED"/>
    <property type="match status" value="1"/>
</dbReference>
<dbReference type="InterPro" id="IPR028258">
    <property type="entry name" value="Sec3-PIP2_bind"/>
</dbReference>
<feature type="compositionally biased region" description="Polar residues" evidence="5">
    <location>
        <begin position="261"/>
        <end position="279"/>
    </location>
</feature>
<dbReference type="CDD" id="cd13315">
    <property type="entry name" value="PH_Sec3"/>
    <property type="match status" value="1"/>
</dbReference>
<proteinExistence type="inferred from homology"/>
<dbReference type="RefSeq" id="XP_013959234.1">
    <property type="nucleotide sequence ID" value="XM_014103759.1"/>
</dbReference>
<dbReference type="GO" id="GO:0006887">
    <property type="term" value="P:exocytosis"/>
    <property type="evidence" value="ECO:0007669"/>
    <property type="project" value="UniProtKB-KW"/>
</dbReference>
<dbReference type="VEuPathDB" id="FungiDB:TRIVIDRAFT_54649"/>
<dbReference type="InParanoid" id="G9MLJ9"/>
<accession>G9MLJ9</accession>